<evidence type="ECO:0000313" key="6">
    <source>
        <dbReference type="EMBL" id="ABD40007.1"/>
    </source>
</evidence>
<dbReference type="RefSeq" id="WP_011447302.1">
    <property type="nucleotide sequence ID" value="NC_007796.1"/>
</dbReference>
<evidence type="ECO:0000256" key="1">
    <source>
        <dbReference type="ARBA" id="ARBA00005417"/>
    </source>
</evidence>
<gene>
    <name evidence="6" type="ordered locus">Mhun_0235</name>
</gene>
<dbReference type="Pfam" id="PF00005">
    <property type="entry name" value="ABC_tran"/>
    <property type="match status" value="1"/>
</dbReference>
<sequence>MSSVLIEAKNVSKRYRNGLAGEWQQILTNVSMMVHDGETVGICGPSGCGKSTLSRILAGLEEPDKGEIWFRTILLSSVDNKIRKEMRRKIQILFQDPGSSFNPVRKLNVSMNRLINLPGVTLPRQGFSEILHKVGLHEEILSRYPHEISGGQAQRLALARILLTKPELIILDEPTSGLDISVQAQILRLLKEVKKREKMSYIIISHDSDVLSFMSDRIYSMENGALS</sequence>
<dbReference type="GO" id="GO:0005524">
    <property type="term" value="F:ATP binding"/>
    <property type="evidence" value="ECO:0007669"/>
    <property type="project" value="UniProtKB-KW"/>
</dbReference>
<dbReference type="InterPro" id="IPR017871">
    <property type="entry name" value="ABC_transporter-like_CS"/>
</dbReference>
<dbReference type="EMBL" id="CP000254">
    <property type="protein sequence ID" value="ABD40007.1"/>
    <property type="molecule type" value="Genomic_DNA"/>
</dbReference>
<evidence type="ECO:0000256" key="4">
    <source>
        <dbReference type="ARBA" id="ARBA00022840"/>
    </source>
</evidence>
<dbReference type="GO" id="GO:0055085">
    <property type="term" value="P:transmembrane transport"/>
    <property type="evidence" value="ECO:0007669"/>
    <property type="project" value="UniProtKB-ARBA"/>
</dbReference>
<dbReference type="InParanoid" id="Q2FMW8"/>
<name>Q2FMW8_METHJ</name>
<dbReference type="PANTHER" id="PTHR43776">
    <property type="entry name" value="TRANSPORT ATP-BINDING PROTEIN"/>
    <property type="match status" value="1"/>
</dbReference>
<dbReference type="PANTHER" id="PTHR43776:SF7">
    <property type="entry name" value="D,D-DIPEPTIDE TRANSPORT ATP-BINDING PROTEIN DDPF-RELATED"/>
    <property type="match status" value="1"/>
</dbReference>
<dbReference type="CDD" id="cd03257">
    <property type="entry name" value="ABC_NikE_OppD_transporters"/>
    <property type="match status" value="1"/>
</dbReference>
<feature type="domain" description="ABC transporter" evidence="5">
    <location>
        <begin position="6"/>
        <end position="227"/>
    </location>
</feature>
<proteinExistence type="inferred from homology"/>
<keyword evidence="7" id="KW-1185">Reference proteome</keyword>
<dbReference type="EnsemblBacteria" id="ABD40007">
    <property type="protein sequence ID" value="ABD40007"/>
    <property type="gene ID" value="Mhun_0235"/>
</dbReference>
<dbReference type="AlphaFoldDB" id="Q2FMW8"/>
<protein>
    <submittedName>
        <fullName evidence="6">ABC transporter related protein</fullName>
    </submittedName>
</protein>
<evidence type="ECO:0000259" key="5">
    <source>
        <dbReference type="PROSITE" id="PS50893"/>
    </source>
</evidence>
<dbReference type="GeneID" id="3924877"/>
<dbReference type="InterPro" id="IPR050319">
    <property type="entry name" value="ABC_transp_ATP-bind"/>
</dbReference>
<keyword evidence="4" id="KW-0067">ATP-binding</keyword>
<accession>Q2FMW8</accession>
<organism evidence="6 7">
    <name type="scientific">Methanospirillum hungatei JF-1 (strain ATCC 27890 / DSM 864 / NBRC 100397 / JF-1)</name>
    <dbReference type="NCBI Taxonomy" id="323259"/>
    <lineage>
        <taxon>Archaea</taxon>
        <taxon>Methanobacteriati</taxon>
        <taxon>Methanobacteriota</taxon>
        <taxon>Stenosarchaea group</taxon>
        <taxon>Methanomicrobia</taxon>
        <taxon>Methanomicrobiales</taxon>
        <taxon>Methanospirillaceae</taxon>
        <taxon>Methanospirillum</taxon>
    </lineage>
</organism>
<dbReference type="eggNOG" id="arCOG00204">
    <property type="taxonomic scope" value="Archaea"/>
</dbReference>
<dbReference type="GO" id="GO:0016887">
    <property type="term" value="F:ATP hydrolysis activity"/>
    <property type="evidence" value="ECO:0007669"/>
    <property type="project" value="InterPro"/>
</dbReference>
<evidence type="ECO:0000256" key="2">
    <source>
        <dbReference type="ARBA" id="ARBA00022448"/>
    </source>
</evidence>
<dbReference type="KEGG" id="mhu:Mhun_0235"/>
<dbReference type="SUPFAM" id="SSF52540">
    <property type="entry name" value="P-loop containing nucleoside triphosphate hydrolases"/>
    <property type="match status" value="1"/>
</dbReference>
<dbReference type="InterPro" id="IPR003439">
    <property type="entry name" value="ABC_transporter-like_ATP-bd"/>
</dbReference>
<dbReference type="STRING" id="323259.Mhun_0235"/>
<keyword evidence="2" id="KW-0813">Transport</keyword>
<dbReference type="SMART" id="SM00382">
    <property type="entry name" value="AAA"/>
    <property type="match status" value="1"/>
</dbReference>
<dbReference type="InterPro" id="IPR003593">
    <property type="entry name" value="AAA+_ATPase"/>
</dbReference>
<dbReference type="Proteomes" id="UP000001941">
    <property type="component" value="Chromosome"/>
</dbReference>
<comment type="similarity">
    <text evidence="1">Belongs to the ABC transporter superfamily.</text>
</comment>
<dbReference type="PROSITE" id="PS50893">
    <property type="entry name" value="ABC_TRANSPORTER_2"/>
    <property type="match status" value="1"/>
</dbReference>
<dbReference type="HOGENOM" id="CLU_000604_1_23_2"/>
<evidence type="ECO:0000313" key="7">
    <source>
        <dbReference type="Proteomes" id="UP000001941"/>
    </source>
</evidence>
<dbReference type="PROSITE" id="PS00211">
    <property type="entry name" value="ABC_TRANSPORTER_1"/>
    <property type="match status" value="1"/>
</dbReference>
<dbReference type="InterPro" id="IPR027417">
    <property type="entry name" value="P-loop_NTPase"/>
</dbReference>
<reference evidence="7" key="1">
    <citation type="journal article" date="2016" name="Stand. Genomic Sci.">
        <title>Complete genome sequence of Methanospirillum hungatei type strain JF1.</title>
        <authorList>
            <person name="Gunsalus R.P."/>
            <person name="Cook L.E."/>
            <person name="Crable B."/>
            <person name="Rohlin L."/>
            <person name="McDonald E."/>
            <person name="Mouttaki H."/>
            <person name="Sieber J.R."/>
            <person name="Poweleit N."/>
            <person name="Zhou H."/>
            <person name="Lapidus A.L."/>
            <person name="Daligault H.E."/>
            <person name="Land M."/>
            <person name="Gilna P."/>
            <person name="Ivanova N."/>
            <person name="Kyrpides N."/>
            <person name="Culley D.E."/>
            <person name="McInerney M.J."/>
        </authorList>
    </citation>
    <scope>NUCLEOTIDE SEQUENCE [LARGE SCALE GENOMIC DNA]</scope>
    <source>
        <strain evidence="7">ATCC 27890 / DSM 864 / NBRC 100397 / JF-1</strain>
    </source>
</reference>
<evidence type="ECO:0000256" key="3">
    <source>
        <dbReference type="ARBA" id="ARBA00022741"/>
    </source>
</evidence>
<dbReference type="Gene3D" id="3.40.50.300">
    <property type="entry name" value="P-loop containing nucleotide triphosphate hydrolases"/>
    <property type="match status" value="1"/>
</dbReference>
<dbReference type="OrthoDB" id="18209at2157"/>
<keyword evidence="3" id="KW-0547">Nucleotide-binding</keyword>